<feature type="transmembrane region" description="Helical" evidence="1">
    <location>
        <begin position="43"/>
        <end position="62"/>
    </location>
</feature>
<evidence type="ECO:0000313" key="3">
    <source>
        <dbReference type="Proteomes" id="UP000215224"/>
    </source>
</evidence>
<dbReference type="Proteomes" id="UP000215224">
    <property type="component" value="Chromosome"/>
</dbReference>
<keyword evidence="1" id="KW-0812">Transmembrane</keyword>
<keyword evidence="3" id="KW-1185">Reference proteome</keyword>
<keyword evidence="1" id="KW-0472">Membrane</keyword>
<accession>A0A223KS25</accession>
<dbReference type="RefSeq" id="WP_066420209.1">
    <property type="nucleotide sequence ID" value="NZ_CP018866.1"/>
</dbReference>
<keyword evidence="1" id="KW-1133">Transmembrane helix</keyword>
<gene>
    <name evidence="2" type="ORF">BC6307_13775</name>
</gene>
<reference evidence="2 3" key="1">
    <citation type="submission" date="2016-12" db="EMBL/GenBank/DDBJ databases">
        <title>The whole genome sequencing and assembly of Bacillus cohnii DSM 6307T strain.</title>
        <authorList>
            <person name="Lee Y.-J."/>
            <person name="Yi H."/>
            <person name="Bahn Y.-S."/>
            <person name="Kim J.F."/>
            <person name="Lee D.-W."/>
        </authorList>
    </citation>
    <scope>NUCLEOTIDE SEQUENCE [LARGE SCALE GENOMIC DNA]</scope>
    <source>
        <strain evidence="2 3">DSM 6307</strain>
    </source>
</reference>
<dbReference type="KEGG" id="bcoh:BC6307_13775"/>
<dbReference type="EMBL" id="CP018866">
    <property type="protein sequence ID" value="AST92279.1"/>
    <property type="molecule type" value="Genomic_DNA"/>
</dbReference>
<evidence type="ECO:0000313" key="2">
    <source>
        <dbReference type="EMBL" id="AST92279.1"/>
    </source>
</evidence>
<dbReference type="STRING" id="1314751.GCA_001591425_04122"/>
<protein>
    <submittedName>
        <fullName evidence="2">Uncharacterized protein</fullName>
    </submittedName>
</protein>
<sequence>MLKKNSVKLIIATICGYIYIGAVPRNDELTEILTQFIFSPSKLLTILLCFLISFTFYANIIFEIVNKLPFLGIKNRKLDLLLFRIISILCIVFLFIIGFWETVFIVCFTYFYFYLMVKDSRKRAGGEV</sequence>
<proteinExistence type="predicted"/>
<dbReference type="AlphaFoldDB" id="A0A223KS25"/>
<name>A0A223KS25_9BACI</name>
<organism evidence="2 3">
    <name type="scientific">Sutcliffiella cohnii</name>
    <dbReference type="NCBI Taxonomy" id="33932"/>
    <lineage>
        <taxon>Bacteria</taxon>
        <taxon>Bacillati</taxon>
        <taxon>Bacillota</taxon>
        <taxon>Bacilli</taxon>
        <taxon>Bacillales</taxon>
        <taxon>Bacillaceae</taxon>
        <taxon>Sutcliffiella</taxon>
    </lineage>
</organism>
<feature type="transmembrane region" description="Helical" evidence="1">
    <location>
        <begin position="82"/>
        <end position="113"/>
    </location>
</feature>
<evidence type="ECO:0000256" key="1">
    <source>
        <dbReference type="SAM" id="Phobius"/>
    </source>
</evidence>